<sequence>MLHSHAYLCLRGVDLCVAFTHLFISMWRRPTCCSHTSDYNKALELVHLGYGYRVQPDYALSA</sequence>
<keyword evidence="2" id="KW-1185">Reference proteome</keyword>
<name>A0A803QT91_CANSA</name>
<organism evidence="1 2">
    <name type="scientific">Cannabis sativa</name>
    <name type="common">Hemp</name>
    <name type="synonym">Marijuana</name>
    <dbReference type="NCBI Taxonomy" id="3483"/>
    <lineage>
        <taxon>Eukaryota</taxon>
        <taxon>Viridiplantae</taxon>
        <taxon>Streptophyta</taxon>
        <taxon>Embryophyta</taxon>
        <taxon>Tracheophyta</taxon>
        <taxon>Spermatophyta</taxon>
        <taxon>Magnoliopsida</taxon>
        <taxon>eudicotyledons</taxon>
        <taxon>Gunneridae</taxon>
        <taxon>Pentapetalae</taxon>
        <taxon>rosids</taxon>
        <taxon>fabids</taxon>
        <taxon>Rosales</taxon>
        <taxon>Cannabaceae</taxon>
        <taxon>Cannabis</taxon>
    </lineage>
</organism>
<proteinExistence type="predicted"/>
<dbReference type="EnsemblPlants" id="novel_model_111_5bd9a17a">
    <property type="protein sequence ID" value="cds.novel_model_111_5bd9a17a"/>
    <property type="gene ID" value="novel_gene_62_5bd9a17a"/>
</dbReference>
<reference evidence="1" key="2">
    <citation type="submission" date="2021-03" db="UniProtKB">
        <authorList>
            <consortium name="EnsemblPlants"/>
        </authorList>
    </citation>
    <scope>IDENTIFICATION</scope>
</reference>
<accession>A0A803QT91</accession>
<dbReference type="EMBL" id="UZAU01000089">
    <property type="status" value="NOT_ANNOTATED_CDS"/>
    <property type="molecule type" value="Genomic_DNA"/>
</dbReference>
<dbReference type="Proteomes" id="UP000596661">
    <property type="component" value="Chromosome 2"/>
</dbReference>
<evidence type="ECO:0000313" key="2">
    <source>
        <dbReference type="Proteomes" id="UP000596661"/>
    </source>
</evidence>
<reference evidence="1" key="1">
    <citation type="submission" date="2018-11" db="EMBL/GenBank/DDBJ databases">
        <authorList>
            <person name="Grassa J C."/>
        </authorList>
    </citation>
    <scope>NUCLEOTIDE SEQUENCE [LARGE SCALE GENOMIC DNA]</scope>
</reference>
<protein>
    <submittedName>
        <fullName evidence="1">Uncharacterized protein</fullName>
    </submittedName>
</protein>
<dbReference type="AlphaFoldDB" id="A0A803QT91"/>
<dbReference type="Gramene" id="novel_model_111_5bd9a17a">
    <property type="protein sequence ID" value="cds.novel_model_111_5bd9a17a"/>
    <property type="gene ID" value="novel_gene_62_5bd9a17a"/>
</dbReference>
<evidence type="ECO:0000313" key="1">
    <source>
        <dbReference type="EnsemblPlants" id="cds.novel_model_111_5bd9a17a"/>
    </source>
</evidence>